<gene>
    <name evidence="2" type="ORF">PHLCEN_2v6986</name>
</gene>
<evidence type="ECO:0000256" key="1">
    <source>
        <dbReference type="SAM" id="MobiDB-lite"/>
    </source>
</evidence>
<reference evidence="2 3" key="1">
    <citation type="submission" date="2018-02" db="EMBL/GenBank/DDBJ databases">
        <title>Genome sequence of the basidiomycete white-rot fungus Phlebia centrifuga.</title>
        <authorList>
            <person name="Granchi Z."/>
            <person name="Peng M."/>
            <person name="de Vries R.P."/>
            <person name="Hilden K."/>
            <person name="Makela M.R."/>
            <person name="Grigoriev I."/>
            <person name="Riley R."/>
        </authorList>
    </citation>
    <scope>NUCLEOTIDE SEQUENCE [LARGE SCALE GENOMIC DNA]</scope>
    <source>
        <strain evidence="2 3">FBCC195</strain>
    </source>
</reference>
<feature type="region of interest" description="Disordered" evidence="1">
    <location>
        <begin position="170"/>
        <end position="320"/>
    </location>
</feature>
<protein>
    <submittedName>
        <fullName evidence="2">Uncharacterized protein</fullName>
    </submittedName>
</protein>
<feature type="compositionally biased region" description="Basic and acidic residues" evidence="1">
    <location>
        <begin position="195"/>
        <end position="320"/>
    </location>
</feature>
<dbReference type="OrthoDB" id="3265210at2759"/>
<proteinExistence type="predicted"/>
<dbReference type="AlphaFoldDB" id="A0A2R6NXY8"/>
<dbReference type="EMBL" id="MLYV02000692">
    <property type="protein sequence ID" value="PSR79575.1"/>
    <property type="molecule type" value="Genomic_DNA"/>
</dbReference>
<feature type="region of interest" description="Disordered" evidence="1">
    <location>
        <begin position="103"/>
        <end position="142"/>
    </location>
</feature>
<dbReference type="STRING" id="98765.A0A2R6NXY8"/>
<dbReference type="Proteomes" id="UP000186601">
    <property type="component" value="Unassembled WGS sequence"/>
</dbReference>
<feature type="non-terminal residue" evidence="2">
    <location>
        <position position="1"/>
    </location>
</feature>
<name>A0A2R6NXY8_9APHY</name>
<feature type="region of interest" description="Disordered" evidence="1">
    <location>
        <begin position="1"/>
        <end position="91"/>
    </location>
</feature>
<feature type="compositionally biased region" description="Basic and acidic residues" evidence="1">
    <location>
        <begin position="126"/>
        <end position="142"/>
    </location>
</feature>
<organism evidence="2 3">
    <name type="scientific">Hermanssonia centrifuga</name>
    <dbReference type="NCBI Taxonomy" id="98765"/>
    <lineage>
        <taxon>Eukaryota</taxon>
        <taxon>Fungi</taxon>
        <taxon>Dikarya</taxon>
        <taxon>Basidiomycota</taxon>
        <taxon>Agaricomycotina</taxon>
        <taxon>Agaricomycetes</taxon>
        <taxon>Polyporales</taxon>
        <taxon>Meruliaceae</taxon>
        <taxon>Hermanssonia</taxon>
    </lineage>
</organism>
<feature type="compositionally biased region" description="Basic and acidic residues" evidence="1">
    <location>
        <begin position="103"/>
        <end position="114"/>
    </location>
</feature>
<feature type="compositionally biased region" description="Basic and acidic residues" evidence="1">
    <location>
        <begin position="20"/>
        <end position="29"/>
    </location>
</feature>
<accession>A0A2R6NXY8</accession>
<evidence type="ECO:0000313" key="3">
    <source>
        <dbReference type="Proteomes" id="UP000186601"/>
    </source>
</evidence>
<feature type="compositionally biased region" description="Basic and acidic residues" evidence="1">
    <location>
        <begin position="68"/>
        <end position="91"/>
    </location>
</feature>
<keyword evidence="3" id="KW-1185">Reference proteome</keyword>
<evidence type="ECO:0000313" key="2">
    <source>
        <dbReference type="EMBL" id="PSR79575.1"/>
    </source>
</evidence>
<sequence>AKALKEMNGTFIRGKRIAVRYHEPPDQPRRHTSVSGDEEHTSWFQFAESAKSSDTAAGKTTEAQDDENAQKAARDEEARQREARLKETRMKRELLEAVERMAREARESAEKTEMKLSSQLSQALEVMRDAQQRSEDAKRHLEEAEVTFEEHKRLLEKSAHILIEARSELTRAQQDVDEASTAGEKLLEQQQEALQQKEEAEREEKRVGADRERAELEERQARASCQHESEEDQRKKELAESIRKLQELRKQEEEDRARMQREAELAESRRKMAEFEAEEKRKRAQELAEKAAKRRAKEEREKQLREEQERKAREEREREEAEQRAELERRAAHKRATAAEIERCLLRDQTLWPRHIPWNSHASLARFKSVSAEFDVIKYNELQPLTFEGVPWPVLHWPRKMSFEDIDWQAVEAFFEELESMLPGGEYKILVEKTHRRFHPDKWRARGLLNTVLDDTSRVQLESTGNIVAQAMTPIWTKSRSIS</sequence>
<comment type="caution">
    <text evidence="2">The sequence shown here is derived from an EMBL/GenBank/DDBJ whole genome shotgun (WGS) entry which is preliminary data.</text>
</comment>